<protein>
    <submittedName>
        <fullName evidence="1">Uncharacterized protein</fullName>
    </submittedName>
</protein>
<evidence type="ECO:0000313" key="1">
    <source>
        <dbReference type="EMBL" id="CAA6821510.1"/>
    </source>
</evidence>
<proteinExistence type="predicted"/>
<gene>
    <name evidence="1" type="ORF">HELGO_WM22234</name>
</gene>
<reference evidence="1" key="1">
    <citation type="submission" date="2020-01" db="EMBL/GenBank/DDBJ databases">
        <authorList>
            <person name="Meier V. D."/>
            <person name="Meier V D."/>
        </authorList>
    </citation>
    <scope>NUCLEOTIDE SEQUENCE</scope>
    <source>
        <strain evidence="1">HLG_WM_MAG_03</strain>
    </source>
</reference>
<organism evidence="1">
    <name type="scientific">uncultured Sulfurovum sp</name>
    <dbReference type="NCBI Taxonomy" id="269237"/>
    <lineage>
        <taxon>Bacteria</taxon>
        <taxon>Pseudomonadati</taxon>
        <taxon>Campylobacterota</taxon>
        <taxon>Epsilonproteobacteria</taxon>
        <taxon>Campylobacterales</taxon>
        <taxon>Sulfurovaceae</taxon>
        <taxon>Sulfurovum</taxon>
        <taxon>environmental samples</taxon>
    </lineage>
</organism>
<name>A0A6S6TXM3_9BACT</name>
<dbReference type="EMBL" id="CACVAR010000326">
    <property type="protein sequence ID" value="CAA6821510.1"/>
    <property type="molecule type" value="Genomic_DNA"/>
</dbReference>
<dbReference type="AlphaFoldDB" id="A0A6S6TXM3"/>
<sequence>MKVNKKLLNDAINSGCKTAAELALYIKRHSNMQTMHITRI</sequence>
<accession>A0A6S6TXM3</accession>